<dbReference type="EMBL" id="QORE01000490">
    <property type="protein sequence ID" value="RCI73934.1"/>
    <property type="molecule type" value="Genomic_DNA"/>
</dbReference>
<reference evidence="1 3" key="2">
    <citation type="submission" date="2018-07" db="EMBL/GenBank/DDBJ databases">
        <title>Mechanisms of high-level aminoglycoside resistance among Gram-negative pathogens in Brazil.</title>
        <authorList>
            <person name="Ballaben A.S."/>
            <person name="Darini A.L.C."/>
            <person name="Doi Y."/>
        </authorList>
    </citation>
    <scope>NUCLEOTIDE SEQUENCE [LARGE SCALE GENOMIC DNA]</scope>
    <source>
        <strain evidence="1 3">B2-305</strain>
    </source>
</reference>
<evidence type="ECO:0000313" key="2">
    <source>
        <dbReference type="EMBL" id="RPM02833.1"/>
    </source>
</evidence>
<dbReference type="Proteomes" id="UP000284767">
    <property type="component" value="Unassembled WGS sequence"/>
</dbReference>
<evidence type="ECO:0000313" key="3">
    <source>
        <dbReference type="Proteomes" id="UP000253594"/>
    </source>
</evidence>
<dbReference type="Pfam" id="PF08809">
    <property type="entry name" value="DUF1799"/>
    <property type="match status" value="1"/>
</dbReference>
<protein>
    <recommendedName>
        <fullName evidence="5">DUF1799 domain-containing protein</fullName>
    </recommendedName>
</protein>
<sequence>MSPDDFDESDEQMELWPCNWTAFIVFEAMSTQWRAGMCGATGLDYTALPVVMQMCGVAAGEQAAVFADIRVMEDAALRTFREQRESG</sequence>
<gene>
    <name evidence="1" type="ORF">DT376_15685</name>
    <name evidence="2" type="ORF">IPC1295_32545</name>
</gene>
<accession>A0A367M940</accession>
<evidence type="ECO:0008006" key="5">
    <source>
        <dbReference type="Google" id="ProtNLM"/>
    </source>
</evidence>
<dbReference type="Proteomes" id="UP000253594">
    <property type="component" value="Unassembled WGS sequence"/>
</dbReference>
<reference evidence="2 4" key="3">
    <citation type="submission" date="2019-01" db="EMBL/GenBank/DDBJ databases">
        <title>The Pseudomonas aeruginosa pan-genome provides new insights on its population structure, horizontal gene transfer and pathogenicity.</title>
        <authorList>
            <person name="Freschi L."/>
            <person name="Vincent A.T."/>
            <person name="Jeukens J."/>
            <person name="Emond-Rheault J.-G."/>
            <person name="Kukavica-Ibrulj I."/>
            <person name="Dupont M.-J."/>
            <person name="Charette S.J."/>
            <person name="Boyle B."/>
            <person name="Levesque R.C."/>
        </authorList>
    </citation>
    <scope>NUCLEOTIDE SEQUENCE [LARGE SCALE GENOMIC DNA]</scope>
    <source>
        <strain evidence="2 4">PA-W36</strain>
    </source>
</reference>
<dbReference type="InterPro" id="IPR014915">
    <property type="entry name" value="Phage_TLS_TfmB"/>
</dbReference>
<dbReference type="EMBL" id="NSNE01000036">
    <property type="protein sequence ID" value="RPM02833.1"/>
    <property type="molecule type" value="Genomic_DNA"/>
</dbReference>
<dbReference type="RefSeq" id="WP_012075338.1">
    <property type="nucleotide sequence ID" value="NZ_CAADOK010000303.1"/>
</dbReference>
<comment type="caution">
    <text evidence="1">The sequence shown here is derived from an EMBL/GenBank/DDBJ whole genome shotgun (WGS) entry which is preliminary data.</text>
</comment>
<evidence type="ECO:0000313" key="4">
    <source>
        <dbReference type="Proteomes" id="UP000284767"/>
    </source>
</evidence>
<dbReference type="AlphaFoldDB" id="A0A367M940"/>
<proteinExistence type="predicted"/>
<reference evidence="2 4" key="1">
    <citation type="submission" date="2017-08" db="EMBL/GenBank/DDBJ databases">
        <authorList>
            <person name="Feschi L."/>
            <person name="Jeukens J."/>
            <person name="Emond-Rheault J.-G."/>
            <person name="Kukavica-Ibrulj I."/>
            <person name="Boyle B."/>
            <person name="Levesque R.C."/>
        </authorList>
    </citation>
    <scope>NUCLEOTIDE SEQUENCE [LARGE SCALE GENOMIC DNA]</scope>
    <source>
        <strain evidence="2 4">PA-W36</strain>
    </source>
</reference>
<name>A0A367M940_PSEAI</name>
<organism evidence="1 3">
    <name type="scientific">Pseudomonas aeruginosa</name>
    <dbReference type="NCBI Taxonomy" id="287"/>
    <lineage>
        <taxon>Bacteria</taxon>
        <taxon>Pseudomonadati</taxon>
        <taxon>Pseudomonadota</taxon>
        <taxon>Gammaproteobacteria</taxon>
        <taxon>Pseudomonadales</taxon>
        <taxon>Pseudomonadaceae</taxon>
        <taxon>Pseudomonas</taxon>
    </lineage>
</organism>
<evidence type="ECO:0000313" key="1">
    <source>
        <dbReference type="EMBL" id="RCI73934.1"/>
    </source>
</evidence>